<accession>A0ACB8FHZ6</accession>
<evidence type="ECO:0000313" key="1">
    <source>
        <dbReference type="EMBL" id="KAH8005038.1"/>
    </source>
</evidence>
<organism evidence="1 2">
    <name type="scientific">Sphaerodactylus townsendi</name>
    <dbReference type="NCBI Taxonomy" id="933632"/>
    <lineage>
        <taxon>Eukaryota</taxon>
        <taxon>Metazoa</taxon>
        <taxon>Chordata</taxon>
        <taxon>Craniata</taxon>
        <taxon>Vertebrata</taxon>
        <taxon>Euteleostomi</taxon>
        <taxon>Lepidosauria</taxon>
        <taxon>Squamata</taxon>
        <taxon>Bifurcata</taxon>
        <taxon>Gekkota</taxon>
        <taxon>Sphaerodactylidae</taxon>
        <taxon>Sphaerodactylus</taxon>
    </lineage>
</organism>
<dbReference type="Proteomes" id="UP000827872">
    <property type="component" value="Linkage Group LG04"/>
</dbReference>
<sequence>MHACVLFPAFPPWLLYAYVYPPFVFFSVCLISPRSSLCVLWPLSVVFSVCIVFPFQPLVIIVYPSLGFFCVCVLTFPISLPCLCVCVSGFPSLPRRLLMLFNPKNPSFHES</sequence>
<reference evidence="1" key="1">
    <citation type="submission" date="2021-08" db="EMBL/GenBank/DDBJ databases">
        <title>The first chromosome-level gecko genome reveals the dynamic sex chromosomes of Neotropical dwarf geckos (Sphaerodactylidae: Sphaerodactylus).</title>
        <authorList>
            <person name="Pinto B.J."/>
            <person name="Keating S.E."/>
            <person name="Gamble T."/>
        </authorList>
    </citation>
    <scope>NUCLEOTIDE SEQUENCE</scope>
    <source>
        <strain evidence="1">TG3544</strain>
    </source>
</reference>
<proteinExistence type="predicted"/>
<evidence type="ECO:0000313" key="2">
    <source>
        <dbReference type="Proteomes" id="UP000827872"/>
    </source>
</evidence>
<gene>
    <name evidence="1" type="ORF">K3G42_023022</name>
</gene>
<protein>
    <submittedName>
        <fullName evidence="1">Uncharacterized protein</fullName>
    </submittedName>
</protein>
<dbReference type="EMBL" id="CM037617">
    <property type="protein sequence ID" value="KAH8005038.1"/>
    <property type="molecule type" value="Genomic_DNA"/>
</dbReference>
<comment type="caution">
    <text evidence="1">The sequence shown here is derived from an EMBL/GenBank/DDBJ whole genome shotgun (WGS) entry which is preliminary data.</text>
</comment>
<keyword evidence="2" id="KW-1185">Reference proteome</keyword>
<name>A0ACB8FHZ6_9SAUR</name>